<feature type="compositionally biased region" description="Polar residues" evidence="1">
    <location>
        <begin position="203"/>
        <end position="217"/>
    </location>
</feature>
<feature type="region of interest" description="Disordered" evidence="1">
    <location>
        <begin position="187"/>
        <end position="277"/>
    </location>
</feature>
<feature type="compositionally biased region" description="Basic and acidic residues" evidence="1">
    <location>
        <begin position="649"/>
        <end position="658"/>
    </location>
</feature>
<evidence type="ECO:0000313" key="5">
    <source>
        <dbReference type="Proteomes" id="UP001454036"/>
    </source>
</evidence>
<feature type="compositionally biased region" description="Low complexity" evidence="1">
    <location>
        <begin position="364"/>
        <end position="374"/>
    </location>
</feature>
<feature type="domain" description="DUF632" evidence="2">
    <location>
        <begin position="288"/>
        <end position="628"/>
    </location>
</feature>
<feature type="region of interest" description="Disordered" evidence="1">
    <location>
        <begin position="363"/>
        <end position="386"/>
    </location>
</feature>
<sequence length="717" mass="79844">MGAANSKTERTPALGLCKERKKFVKQAIDSRYALAAAHVSYVQSLKSIGIALRRYAEAEVLIESSTTEVDKTTSHLTDPSPLPSHVGGVSDSPLINGSPHSPIGTRLSYMRSMGAGAVTVMVRPPPRNVYVDDIEFSTPPPPPPPEFENSWDFFDPVDDPESFSFAGHNGGDGNFVDASMFGQLSEKTDDLGESNGPVKEHLTSNSENQNNEISATSHDNESNDKKAGGNESRKVRDKNRDNTSGTLVVTSTLEQSSSKNDKLDGEKQVHEQQEDPSDFITHRAKDFLASIKDIEHRFFRASESGKEVSRMLEANKIRVGYSDAKAKSPASIYLASLGPACCQRGINTSSEEAEHVTKVITWKRTTSSRSSSSRNPLTSGKDDNDDSSSDFFEEFCMIAGSHSSSMDRLYAWERKLSDEVKASESIKKEYDRKCGQLRQQFAKDASTQVIDRIRSVVKDLHSRIGVGLHSIDVISKRIEKIRDDELLPQLLELLQGLIRMWKAMLECHHSQYIILSLAYHAKQPSAGIPQADAQKLIMAELQEEMECFGLSFADWINSLTLYVEGLNSWLQNCILLPQERSRGRRAFSPRRLLGPPIFVLCRDLSSGIKSLPSQEVIDAVRSFLYDLRHQPGEAHKKETTPEPNENGDSEVKADENSDRSPNLSSMHISLTKVLDQLTKFSEASRKMFEDVKQKCETARTSYLNYRAPPQSVQHLKL</sequence>
<protein>
    <recommendedName>
        <fullName evidence="6">BZIP transcription factor</fullName>
    </recommendedName>
</protein>
<gene>
    <name evidence="4" type="ORF">LIER_07260</name>
</gene>
<dbReference type="PANTHER" id="PTHR21450:SF35">
    <property type="entry name" value="TRANSCRIPTION FACTOR, PUTATIVE (DUF630 AND DUF632)-RELATED"/>
    <property type="match status" value="1"/>
</dbReference>
<feature type="compositionally biased region" description="Basic and acidic residues" evidence="1">
    <location>
        <begin position="259"/>
        <end position="273"/>
    </location>
</feature>
<organism evidence="4 5">
    <name type="scientific">Lithospermum erythrorhizon</name>
    <name type="common">Purple gromwell</name>
    <name type="synonym">Lithospermum officinale var. erythrorhizon</name>
    <dbReference type="NCBI Taxonomy" id="34254"/>
    <lineage>
        <taxon>Eukaryota</taxon>
        <taxon>Viridiplantae</taxon>
        <taxon>Streptophyta</taxon>
        <taxon>Embryophyta</taxon>
        <taxon>Tracheophyta</taxon>
        <taxon>Spermatophyta</taxon>
        <taxon>Magnoliopsida</taxon>
        <taxon>eudicotyledons</taxon>
        <taxon>Gunneridae</taxon>
        <taxon>Pentapetalae</taxon>
        <taxon>asterids</taxon>
        <taxon>lamiids</taxon>
        <taxon>Boraginales</taxon>
        <taxon>Boraginaceae</taxon>
        <taxon>Boraginoideae</taxon>
        <taxon>Lithospermeae</taxon>
        <taxon>Lithospermum</taxon>
    </lineage>
</organism>
<dbReference type="AlphaFoldDB" id="A0AAV3P7Y9"/>
<evidence type="ECO:0000259" key="3">
    <source>
        <dbReference type="Pfam" id="PF04783"/>
    </source>
</evidence>
<evidence type="ECO:0000313" key="4">
    <source>
        <dbReference type="EMBL" id="GAA0147600.1"/>
    </source>
</evidence>
<feature type="region of interest" description="Disordered" evidence="1">
    <location>
        <begin position="631"/>
        <end position="665"/>
    </location>
</feature>
<evidence type="ECO:0008006" key="6">
    <source>
        <dbReference type="Google" id="ProtNLM"/>
    </source>
</evidence>
<dbReference type="Pfam" id="PF04782">
    <property type="entry name" value="DUF632"/>
    <property type="match status" value="1"/>
</dbReference>
<feature type="region of interest" description="Disordered" evidence="1">
    <location>
        <begin position="71"/>
        <end position="95"/>
    </location>
</feature>
<proteinExistence type="predicted"/>
<feature type="compositionally biased region" description="Polar residues" evidence="1">
    <location>
        <begin position="242"/>
        <end position="258"/>
    </location>
</feature>
<comment type="caution">
    <text evidence="4">The sequence shown here is derived from an EMBL/GenBank/DDBJ whole genome shotgun (WGS) entry which is preliminary data.</text>
</comment>
<dbReference type="InterPro" id="IPR006867">
    <property type="entry name" value="DUF632"/>
</dbReference>
<reference evidence="4 5" key="1">
    <citation type="submission" date="2024-01" db="EMBL/GenBank/DDBJ databases">
        <title>The complete chloroplast genome sequence of Lithospermum erythrorhizon: insights into the phylogenetic relationship among Boraginaceae species and the maternal lineages of purple gromwells.</title>
        <authorList>
            <person name="Okada T."/>
            <person name="Watanabe K."/>
        </authorList>
    </citation>
    <scope>NUCLEOTIDE SEQUENCE [LARGE SCALE GENOMIC DNA]</scope>
</reference>
<dbReference type="Proteomes" id="UP001454036">
    <property type="component" value="Unassembled WGS sequence"/>
</dbReference>
<evidence type="ECO:0000256" key="1">
    <source>
        <dbReference type="SAM" id="MobiDB-lite"/>
    </source>
</evidence>
<feature type="domain" description="DUF630" evidence="3">
    <location>
        <begin position="1"/>
        <end position="59"/>
    </location>
</feature>
<accession>A0AAV3P7Y9</accession>
<keyword evidence="5" id="KW-1185">Reference proteome</keyword>
<feature type="compositionally biased region" description="Basic and acidic residues" evidence="1">
    <location>
        <begin position="218"/>
        <end position="241"/>
    </location>
</feature>
<name>A0AAV3P7Y9_LITER</name>
<dbReference type="EMBL" id="BAABME010001104">
    <property type="protein sequence ID" value="GAA0147600.1"/>
    <property type="molecule type" value="Genomic_DNA"/>
</dbReference>
<dbReference type="PANTHER" id="PTHR21450">
    <property type="entry name" value="PROTEIN ALTERED PHOSPHATE STARVATION RESPONSE 1"/>
    <property type="match status" value="1"/>
</dbReference>
<feature type="compositionally biased region" description="Basic and acidic residues" evidence="1">
    <location>
        <begin position="631"/>
        <end position="640"/>
    </location>
</feature>
<dbReference type="InterPro" id="IPR006868">
    <property type="entry name" value="DUF630"/>
</dbReference>
<evidence type="ECO:0000259" key="2">
    <source>
        <dbReference type="Pfam" id="PF04782"/>
    </source>
</evidence>
<dbReference type="Pfam" id="PF04783">
    <property type="entry name" value="DUF630"/>
    <property type="match status" value="1"/>
</dbReference>